<dbReference type="InterPro" id="IPR000086">
    <property type="entry name" value="NUDIX_hydrolase_dom"/>
</dbReference>
<dbReference type="GO" id="GO:0003824">
    <property type="term" value="F:catalytic activity"/>
    <property type="evidence" value="ECO:0007669"/>
    <property type="project" value="UniProtKB-ARBA"/>
</dbReference>
<sequence length="217" mass="25378">MNIDIFNDNYEYIGIADKKLAHQLGLWHRVFTCLVYNPSTQYAYFQLKNCDNYTFDRERFLDISVGGHYEAGETIEQGIRECEEELGIKVEFNQLIPIGIRQTACHIADNYIANEFQHIFLLPLNIELSELKPKDKEVVGFVEVQIYDCIDLLQHKVNTIQVKQNIKTKEDLWEVSTKTITLKDFPPNYLAIDKIIERLLIAATRQISGENRDNIYW</sequence>
<organism evidence="3 4">
    <name type="scientific">Acinetobacter lactucae</name>
    <dbReference type="NCBI Taxonomy" id="1785128"/>
    <lineage>
        <taxon>Bacteria</taxon>
        <taxon>Pseudomonadati</taxon>
        <taxon>Pseudomonadota</taxon>
        <taxon>Gammaproteobacteria</taxon>
        <taxon>Moraxellales</taxon>
        <taxon>Moraxellaceae</taxon>
        <taxon>Acinetobacter</taxon>
        <taxon>Acinetobacter calcoaceticus/baumannii complex</taxon>
    </lineage>
</organism>
<dbReference type="PROSITE" id="PS51462">
    <property type="entry name" value="NUDIX"/>
    <property type="match status" value="1"/>
</dbReference>
<dbReference type="Proteomes" id="UP000276905">
    <property type="component" value="Unassembled WGS sequence"/>
</dbReference>
<evidence type="ECO:0000259" key="1">
    <source>
        <dbReference type="PROSITE" id="PS51462"/>
    </source>
</evidence>
<dbReference type="RefSeq" id="WP_125697778.1">
    <property type="nucleotide sequence ID" value="NZ_CP162643.1"/>
</dbReference>
<comment type="caution">
    <text evidence="3">The sequence shown here is derived from an EMBL/GenBank/DDBJ whole genome shotgun (WGS) entry which is preliminary data.</text>
</comment>
<proteinExistence type="predicted"/>
<dbReference type="Proteomes" id="UP001150055">
    <property type="component" value="Unassembled WGS sequence"/>
</dbReference>
<dbReference type="InterPro" id="IPR015797">
    <property type="entry name" value="NUDIX_hydrolase-like_dom_sf"/>
</dbReference>
<gene>
    <name evidence="3" type="ORF">EA756_02345</name>
    <name evidence="2" type="ORF">M0O54_16925</name>
</gene>
<dbReference type="AlphaFoldDB" id="A0A429KAI6"/>
<dbReference type="CDD" id="cd04692">
    <property type="entry name" value="NUDIX_Hydrolase"/>
    <property type="match status" value="1"/>
</dbReference>
<feature type="domain" description="Nudix hydrolase" evidence="1">
    <location>
        <begin position="26"/>
        <end position="166"/>
    </location>
</feature>
<dbReference type="EMBL" id="RFES01000001">
    <property type="protein sequence ID" value="RSO60943.1"/>
    <property type="molecule type" value="Genomic_DNA"/>
</dbReference>
<accession>A0A429KAI6</accession>
<dbReference type="SUPFAM" id="SSF55811">
    <property type="entry name" value="Nudix"/>
    <property type="match status" value="1"/>
</dbReference>
<evidence type="ECO:0000313" key="3">
    <source>
        <dbReference type="EMBL" id="RSO60943.1"/>
    </source>
</evidence>
<reference evidence="3 4" key="1">
    <citation type="submission" date="2018-10" db="EMBL/GenBank/DDBJ databases">
        <title>GWAS and RNA-Seq identify cryptic mechanisms of antimicrobial resistance in Acinetobacter baumannii.</title>
        <authorList>
            <person name="Sahl J.W."/>
        </authorList>
    </citation>
    <scope>NUCLEOTIDE SEQUENCE [LARGE SCALE GENOMIC DNA]</scope>
    <source>
        <strain evidence="3 4">TG41018</strain>
    </source>
</reference>
<evidence type="ECO:0000313" key="4">
    <source>
        <dbReference type="Proteomes" id="UP000276905"/>
    </source>
</evidence>
<evidence type="ECO:0000313" key="2">
    <source>
        <dbReference type="EMBL" id="MDD9321777.1"/>
    </source>
</evidence>
<dbReference type="EMBL" id="JALNTG010000063">
    <property type="protein sequence ID" value="MDD9321777.1"/>
    <property type="molecule type" value="Genomic_DNA"/>
</dbReference>
<reference evidence="2" key="2">
    <citation type="submission" date="2022-12" db="EMBL/GenBank/DDBJ databases">
        <title>Acinetobacter lactucae: Emerging opportunistic pathogenic species of genus Acinetobacter isolated from immunocompromised patients in clinical settings of India.</title>
        <authorList>
            <person name="Amar A.K."/>
            <person name="Sawant A.R."/>
            <person name="Meera M."/>
            <person name="Tomar A."/>
            <person name="Sistla S."/>
            <person name="Prashanth K."/>
        </authorList>
    </citation>
    <scope>NUCLEOTIDE SEQUENCE</scope>
    <source>
        <strain evidence="2">PKAL1828C</strain>
    </source>
</reference>
<dbReference type="Pfam" id="PF00293">
    <property type="entry name" value="NUDIX"/>
    <property type="match status" value="1"/>
</dbReference>
<dbReference type="Gene3D" id="3.90.79.10">
    <property type="entry name" value="Nucleoside Triphosphate Pyrophosphohydrolase"/>
    <property type="match status" value="1"/>
</dbReference>
<protein>
    <submittedName>
        <fullName evidence="3">NUDIX domain-containing protein</fullName>
    </submittedName>
</protein>
<name>A0A429KAI6_9GAMM</name>